<reference evidence="1" key="1">
    <citation type="submission" date="2021-03" db="EMBL/GenBank/DDBJ databases">
        <title>Revisited historic fungal species revealed as producer of novel bioactive compounds through whole genome sequencing and comparative genomics.</title>
        <authorList>
            <person name="Vignolle G.A."/>
            <person name="Hochenegger N."/>
            <person name="Mach R.L."/>
            <person name="Mach-Aigner A.R."/>
            <person name="Javad Rahimi M."/>
            <person name="Salim K.A."/>
            <person name="Chan C.M."/>
            <person name="Lim L.B.L."/>
            <person name="Cai F."/>
            <person name="Druzhinina I.S."/>
            <person name="U'Ren J.M."/>
            <person name="Derntl C."/>
        </authorList>
    </citation>
    <scope>NUCLEOTIDE SEQUENCE</scope>
    <source>
        <strain evidence="1">TUCIM 5799</strain>
    </source>
</reference>
<sequence>MSCRRPYDGHSHPMPLSSTDLMTWRTAGEDELWRAAFRLVASRSSVTAGWGRSPLPQARRAWAGGHGAHDLRLCSGPNAKSTSMTVLLCKAYGPLIWTFARRRDNIGRPRI</sequence>
<protein>
    <submittedName>
        <fullName evidence="1">Uncharacterized protein</fullName>
    </submittedName>
</protein>
<proteinExistence type="predicted"/>
<dbReference type="EMBL" id="JAFIMR010000003">
    <property type="protein sequence ID" value="KAI1880297.1"/>
    <property type="molecule type" value="Genomic_DNA"/>
</dbReference>
<accession>A0A9P9WW66</accession>
<dbReference type="AlphaFoldDB" id="A0A9P9WW66"/>
<keyword evidence="2" id="KW-1185">Reference proteome</keyword>
<dbReference type="Proteomes" id="UP000829685">
    <property type="component" value="Unassembled WGS sequence"/>
</dbReference>
<comment type="caution">
    <text evidence="1">The sequence shown here is derived from an EMBL/GenBank/DDBJ whole genome shotgun (WGS) entry which is preliminary data.</text>
</comment>
<name>A0A9P9WW66_9PEZI</name>
<gene>
    <name evidence="1" type="ORF">JX265_001918</name>
</gene>
<evidence type="ECO:0000313" key="1">
    <source>
        <dbReference type="EMBL" id="KAI1880297.1"/>
    </source>
</evidence>
<evidence type="ECO:0000313" key="2">
    <source>
        <dbReference type="Proteomes" id="UP000829685"/>
    </source>
</evidence>
<organism evidence="1 2">
    <name type="scientific">Neoarthrinium moseri</name>
    <dbReference type="NCBI Taxonomy" id="1658444"/>
    <lineage>
        <taxon>Eukaryota</taxon>
        <taxon>Fungi</taxon>
        <taxon>Dikarya</taxon>
        <taxon>Ascomycota</taxon>
        <taxon>Pezizomycotina</taxon>
        <taxon>Sordariomycetes</taxon>
        <taxon>Xylariomycetidae</taxon>
        <taxon>Amphisphaeriales</taxon>
        <taxon>Apiosporaceae</taxon>
        <taxon>Neoarthrinium</taxon>
    </lineage>
</organism>